<feature type="domain" description="Type III restriction/modification enzyme methylation subunit" evidence="1">
    <location>
        <begin position="38"/>
        <end position="93"/>
    </location>
</feature>
<name>A0A1G9J8S2_9BACL</name>
<dbReference type="Pfam" id="PF12564">
    <property type="entry name" value="TypeIII_RM_meth"/>
    <property type="match status" value="1"/>
</dbReference>
<organism evidence="2 3">
    <name type="scientific">Lacicoccus qingdaonensis</name>
    <dbReference type="NCBI Taxonomy" id="576118"/>
    <lineage>
        <taxon>Bacteria</taxon>
        <taxon>Bacillati</taxon>
        <taxon>Bacillota</taxon>
        <taxon>Bacilli</taxon>
        <taxon>Bacillales</taxon>
        <taxon>Salinicoccaceae</taxon>
        <taxon>Lacicoccus</taxon>
    </lineage>
</organism>
<evidence type="ECO:0000313" key="2">
    <source>
        <dbReference type="EMBL" id="SDL33950.1"/>
    </source>
</evidence>
<keyword evidence="2" id="KW-0489">Methyltransferase</keyword>
<keyword evidence="2" id="KW-0808">Transferase</keyword>
<dbReference type="GO" id="GO:0032259">
    <property type="term" value="P:methylation"/>
    <property type="evidence" value="ECO:0007669"/>
    <property type="project" value="UniProtKB-KW"/>
</dbReference>
<sequence length="134" mass="15713">METELQQEINEVLKAFPEYWDEDTLLKHKLIEDVRSYNESLIEALLLNELIRDTYSLQLSSGIVFKTEDFIGMLRFKNYWDNSYTKYTNEVGLTSEGKYLKYNTDVVLDFPHKDSVLEGGMTKEDIGKKRNLLS</sequence>
<accession>A0A1G9J8S2</accession>
<dbReference type="AlphaFoldDB" id="A0A1G9J8S2"/>
<dbReference type="GO" id="GO:0008168">
    <property type="term" value="F:methyltransferase activity"/>
    <property type="evidence" value="ECO:0007669"/>
    <property type="project" value="UniProtKB-KW"/>
</dbReference>
<gene>
    <name evidence="2" type="ORF">SAMN05216216_1453</name>
</gene>
<dbReference type="RefSeq" id="WP_092988281.1">
    <property type="nucleotide sequence ID" value="NZ_FNFY01000045.1"/>
</dbReference>
<reference evidence="3" key="1">
    <citation type="submission" date="2016-10" db="EMBL/GenBank/DDBJ databases">
        <authorList>
            <person name="Varghese N."/>
            <person name="Submissions S."/>
        </authorList>
    </citation>
    <scope>NUCLEOTIDE SEQUENCE [LARGE SCALE GENOMIC DNA]</scope>
    <source>
        <strain evidence="3">CGMCC 1.8895</strain>
    </source>
</reference>
<evidence type="ECO:0000313" key="3">
    <source>
        <dbReference type="Proteomes" id="UP000199008"/>
    </source>
</evidence>
<dbReference type="EMBL" id="FNFY01000045">
    <property type="protein sequence ID" value="SDL33950.1"/>
    <property type="molecule type" value="Genomic_DNA"/>
</dbReference>
<dbReference type="STRING" id="576118.SAMN05216216_1453"/>
<dbReference type="InterPro" id="IPR022221">
    <property type="entry name" value="TypeIII_RM_meth"/>
</dbReference>
<protein>
    <submittedName>
        <fullName evidence="2">Adenine-specific DNA-methyltransferase</fullName>
    </submittedName>
</protein>
<keyword evidence="3" id="KW-1185">Reference proteome</keyword>
<proteinExistence type="predicted"/>
<evidence type="ECO:0000259" key="1">
    <source>
        <dbReference type="Pfam" id="PF12564"/>
    </source>
</evidence>
<dbReference type="Proteomes" id="UP000199008">
    <property type="component" value="Unassembled WGS sequence"/>
</dbReference>